<keyword evidence="2 5" id="KW-0812">Transmembrane</keyword>
<gene>
    <name evidence="7" type="primary">AVT1J</name>
    <name evidence="7" type="ORF">SNAT2548_LOCUS14293</name>
</gene>
<dbReference type="AlphaFoldDB" id="A0A812MKS7"/>
<dbReference type="Proteomes" id="UP000604046">
    <property type="component" value="Unassembled WGS sequence"/>
</dbReference>
<feature type="transmembrane region" description="Helical" evidence="5">
    <location>
        <begin position="334"/>
        <end position="360"/>
    </location>
</feature>
<dbReference type="PANTHER" id="PTHR22950">
    <property type="entry name" value="AMINO ACID TRANSPORTER"/>
    <property type="match status" value="1"/>
</dbReference>
<dbReference type="InterPro" id="IPR013057">
    <property type="entry name" value="AA_transpt_TM"/>
</dbReference>
<accession>A0A812MKS7</accession>
<feature type="transmembrane region" description="Helical" evidence="5">
    <location>
        <begin position="173"/>
        <end position="197"/>
    </location>
</feature>
<keyword evidence="3 5" id="KW-1133">Transmembrane helix</keyword>
<evidence type="ECO:0000313" key="8">
    <source>
        <dbReference type="Proteomes" id="UP000604046"/>
    </source>
</evidence>
<dbReference type="OrthoDB" id="655540at2759"/>
<proteinExistence type="predicted"/>
<feature type="transmembrane region" description="Helical" evidence="5">
    <location>
        <begin position="12"/>
        <end position="34"/>
    </location>
</feature>
<evidence type="ECO:0000256" key="5">
    <source>
        <dbReference type="SAM" id="Phobius"/>
    </source>
</evidence>
<reference evidence="7" key="1">
    <citation type="submission" date="2021-02" db="EMBL/GenBank/DDBJ databases">
        <authorList>
            <person name="Dougan E. K."/>
            <person name="Rhodes N."/>
            <person name="Thang M."/>
            <person name="Chan C."/>
        </authorList>
    </citation>
    <scope>NUCLEOTIDE SEQUENCE</scope>
</reference>
<feature type="transmembrane region" description="Helical" evidence="5">
    <location>
        <begin position="269"/>
        <end position="290"/>
    </location>
</feature>
<dbReference type="GO" id="GO:0015179">
    <property type="term" value="F:L-amino acid transmembrane transporter activity"/>
    <property type="evidence" value="ECO:0007669"/>
    <property type="project" value="TreeGrafter"/>
</dbReference>
<name>A0A812MKS7_9DINO</name>
<feature type="transmembrane region" description="Helical" evidence="5">
    <location>
        <begin position="128"/>
        <end position="148"/>
    </location>
</feature>
<dbReference type="GO" id="GO:0016020">
    <property type="term" value="C:membrane"/>
    <property type="evidence" value="ECO:0007669"/>
    <property type="project" value="UniProtKB-SubCell"/>
</dbReference>
<organism evidence="7 8">
    <name type="scientific">Symbiodinium natans</name>
    <dbReference type="NCBI Taxonomy" id="878477"/>
    <lineage>
        <taxon>Eukaryota</taxon>
        <taxon>Sar</taxon>
        <taxon>Alveolata</taxon>
        <taxon>Dinophyceae</taxon>
        <taxon>Suessiales</taxon>
        <taxon>Symbiodiniaceae</taxon>
        <taxon>Symbiodinium</taxon>
    </lineage>
</organism>
<sequence>MALPQLPLRGGWLMSSLILLLVVVCSMESGLYMWKAFMASQASQGRIPMSTYEDLGREAWGPVGQILTAVVTNIFLFGVYSAYAVLIGMQLENISHQALDKRFWIPILYPVFVCLALTRDLSSLSRLVPLGFLAACGLAAVIIGKSILDAHHWQAWDQEQRRDLHSAWPEESWMSLGIVLATCIGAVTYQPMVPAILQDMKQPEQFPRAMFAAIATCGSLYLTVMLCGYYGYGTFISQDIVQSMTYSPANFNEAFSDQKVWEWTGEKSLWVPALVSSLVLVNIVLSSLALTRSHTLSGMPIIMMAIFYSVQDFKSFGDRVKAGSCANRVMRVSLVSIAIVTAMCVPQFTLVFGFFCAVAAPAVSLAFPLLFSGGLCGFIVWAAVKLFVEGLQGLSAGIRVKLSGGSATCNMCRLV</sequence>
<feature type="transmembrane region" description="Helical" evidence="5">
    <location>
        <begin position="366"/>
        <end position="388"/>
    </location>
</feature>
<feature type="transmembrane region" description="Helical" evidence="5">
    <location>
        <begin position="66"/>
        <end position="91"/>
    </location>
</feature>
<keyword evidence="4 5" id="KW-0472">Membrane</keyword>
<evidence type="ECO:0000313" key="7">
    <source>
        <dbReference type="EMBL" id="CAE7269430.1"/>
    </source>
</evidence>
<comment type="subcellular location">
    <subcellularLocation>
        <location evidence="1">Membrane</location>
        <topology evidence="1">Multi-pass membrane protein</topology>
    </subcellularLocation>
</comment>
<evidence type="ECO:0000259" key="6">
    <source>
        <dbReference type="Pfam" id="PF01490"/>
    </source>
</evidence>
<comment type="caution">
    <text evidence="7">The sequence shown here is derived from an EMBL/GenBank/DDBJ whole genome shotgun (WGS) entry which is preliminary data.</text>
</comment>
<evidence type="ECO:0000256" key="4">
    <source>
        <dbReference type="ARBA" id="ARBA00023136"/>
    </source>
</evidence>
<keyword evidence="8" id="KW-1185">Reference proteome</keyword>
<evidence type="ECO:0000256" key="2">
    <source>
        <dbReference type="ARBA" id="ARBA00022692"/>
    </source>
</evidence>
<protein>
    <submittedName>
        <fullName evidence="7">AVT1J protein</fullName>
    </submittedName>
</protein>
<dbReference type="Pfam" id="PF01490">
    <property type="entry name" value="Aa_trans"/>
    <property type="match status" value="1"/>
</dbReference>
<evidence type="ECO:0000256" key="1">
    <source>
        <dbReference type="ARBA" id="ARBA00004141"/>
    </source>
</evidence>
<feature type="transmembrane region" description="Helical" evidence="5">
    <location>
        <begin position="209"/>
        <end position="232"/>
    </location>
</feature>
<evidence type="ECO:0000256" key="3">
    <source>
        <dbReference type="ARBA" id="ARBA00022989"/>
    </source>
</evidence>
<dbReference type="EMBL" id="CAJNDS010001646">
    <property type="protein sequence ID" value="CAE7269430.1"/>
    <property type="molecule type" value="Genomic_DNA"/>
</dbReference>
<feature type="transmembrane region" description="Helical" evidence="5">
    <location>
        <begin position="103"/>
        <end position="121"/>
    </location>
</feature>
<feature type="domain" description="Amino acid transporter transmembrane" evidence="6">
    <location>
        <begin position="10"/>
        <end position="373"/>
    </location>
</feature>